<reference evidence="11" key="1">
    <citation type="submission" date="2022-09" db="EMBL/GenBank/DDBJ databases">
        <title>Comparative genomics and taxonomic characterization of three novel marine species of genus Reichenbachiella exhibiting antioxidant and polysaccharide degradation activities.</title>
        <authorList>
            <person name="Muhammad N."/>
            <person name="Lee Y.-J."/>
            <person name="Ko J."/>
            <person name="Kim S.-G."/>
        </authorList>
    </citation>
    <scope>NUCLEOTIDE SEQUENCE</scope>
    <source>
        <strain evidence="11">BKB1-1</strain>
    </source>
</reference>
<dbReference type="RefSeq" id="WP_262308152.1">
    <property type="nucleotide sequence ID" value="NZ_CP106679.1"/>
</dbReference>
<protein>
    <recommendedName>
        <fullName evidence="3">proton-translocating NAD(P)(+) transhydrogenase</fullName>
        <ecNumber evidence="3">7.1.1.1</ecNumber>
    </recommendedName>
</protein>
<keyword evidence="12" id="KW-1185">Reference proteome</keyword>
<evidence type="ECO:0000256" key="4">
    <source>
        <dbReference type="ARBA" id="ARBA00022741"/>
    </source>
</evidence>
<dbReference type="InterPro" id="IPR007886">
    <property type="entry name" value="AlaDH/PNT_N"/>
</dbReference>
<comment type="catalytic activity">
    <reaction evidence="8">
        <text>NAD(+) + NADPH + H(+)(in) = NADH + NADP(+) + H(+)(out)</text>
        <dbReference type="Rhea" id="RHEA:47992"/>
        <dbReference type="ChEBI" id="CHEBI:15378"/>
        <dbReference type="ChEBI" id="CHEBI:57540"/>
        <dbReference type="ChEBI" id="CHEBI:57783"/>
        <dbReference type="ChEBI" id="CHEBI:57945"/>
        <dbReference type="ChEBI" id="CHEBI:58349"/>
        <dbReference type="EC" id="7.1.1.1"/>
    </reaction>
</comment>
<sequence>MMIIGVLKCTEENLVAIVPKVVSKYTKGGFEILVERGAGEASHYTDDEYEEVGAKVAPRAEILAQSGILLTVTSIGLDELKLVKKGAMIVGKFNGRVESDLLTALKSADAHAFSLDLLPRSTIAQSMDVLSSLASLSGYKAVLLGADNFGGYFPMMTTSAGTIPPAKVLIIGAGVAGLQAIATAKRLGAVVEVFDVRSAVKEEVESLGAKFVEVEGAQESAAAGGYAIQQTEEYIEKQKTLIHQTAAKADVVITTANIPGRKAPLLIEERTVNAMKPGSVIIDMATASGGNVALSKDNATVEVNGVKIIGDTKLYNHMGSQSSFVYSNNIYNFLNFLLKEGIENIPYENEIVTNTLLKVEKEETVSA</sequence>
<evidence type="ECO:0000256" key="8">
    <source>
        <dbReference type="ARBA" id="ARBA00048202"/>
    </source>
</evidence>
<dbReference type="Proteomes" id="UP001065174">
    <property type="component" value="Chromosome"/>
</dbReference>
<gene>
    <name evidence="11" type="ORF">N6H18_10105</name>
</gene>
<dbReference type="PANTHER" id="PTHR10160:SF19">
    <property type="entry name" value="PROTON-TRANSLOCATING NAD(P)(+) TRANSHYDROGENASE"/>
    <property type="match status" value="1"/>
</dbReference>
<dbReference type="SMART" id="SM01002">
    <property type="entry name" value="AlaDh_PNT_C"/>
    <property type="match status" value="1"/>
</dbReference>
<organism evidence="11 12">
    <name type="scientific">Reichenbachiella agarivorans</name>
    <dbReference type="NCBI Taxonomy" id="2979464"/>
    <lineage>
        <taxon>Bacteria</taxon>
        <taxon>Pseudomonadati</taxon>
        <taxon>Bacteroidota</taxon>
        <taxon>Cytophagia</taxon>
        <taxon>Cytophagales</taxon>
        <taxon>Reichenbachiellaceae</taxon>
        <taxon>Reichenbachiella</taxon>
    </lineage>
</organism>
<keyword evidence="6" id="KW-1278">Translocase</keyword>
<proteinExistence type="inferred from homology"/>
<dbReference type="Pfam" id="PF05222">
    <property type="entry name" value="AlaDh_PNT_N"/>
    <property type="match status" value="1"/>
</dbReference>
<evidence type="ECO:0000256" key="1">
    <source>
        <dbReference type="ARBA" id="ARBA00003943"/>
    </source>
</evidence>
<dbReference type="InterPro" id="IPR008143">
    <property type="entry name" value="Ala_DH/PNT_CS2"/>
</dbReference>
<dbReference type="InterPro" id="IPR036291">
    <property type="entry name" value="NAD(P)-bd_dom_sf"/>
</dbReference>
<dbReference type="EC" id="7.1.1.1" evidence="3"/>
<dbReference type="PROSITE" id="PS00837">
    <property type="entry name" value="ALADH_PNT_2"/>
    <property type="match status" value="1"/>
</dbReference>
<dbReference type="SUPFAM" id="SSF52283">
    <property type="entry name" value="Formate/glycerate dehydrogenase catalytic domain-like"/>
    <property type="match status" value="1"/>
</dbReference>
<keyword evidence="7" id="KW-0520">NAD</keyword>
<dbReference type="SMART" id="SM01003">
    <property type="entry name" value="AlaDh_PNT_N"/>
    <property type="match status" value="1"/>
</dbReference>
<evidence type="ECO:0000256" key="3">
    <source>
        <dbReference type="ARBA" id="ARBA00012943"/>
    </source>
</evidence>
<evidence type="ECO:0000256" key="6">
    <source>
        <dbReference type="ARBA" id="ARBA00022967"/>
    </source>
</evidence>
<comment type="function">
    <text evidence="1">The transhydrogenation between NADH and NADP is coupled to respiration and ATP hydrolysis and functions as a proton pump across the membrane.</text>
</comment>
<comment type="similarity">
    <text evidence="2">Belongs to the AlaDH/PNT family.</text>
</comment>
<evidence type="ECO:0000313" key="11">
    <source>
        <dbReference type="EMBL" id="UXP30706.1"/>
    </source>
</evidence>
<dbReference type="CDD" id="cd05304">
    <property type="entry name" value="Rubrum_tdh"/>
    <property type="match status" value="1"/>
</dbReference>
<feature type="domain" description="Alanine dehydrogenase/pyridine nucleotide transhydrogenase N-terminal" evidence="10">
    <location>
        <begin position="5"/>
        <end position="137"/>
    </location>
</feature>
<keyword evidence="4" id="KW-0547">Nucleotide-binding</keyword>
<evidence type="ECO:0000259" key="10">
    <source>
        <dbReference type="SMART" id="SM01003"/>
    </source>
</evidence>
<dbReference type="InterPro" id="IPR007698">
    <property type="entry name" value="AlaDH/PNT_NAD(H)-bd"/>
</dbReference>
<dbReference type="Pfam" id="PF01262">
    <property type="entry name" value="AlaDh_PNT_C"/>
    <property type="match status" value="1"/>
</dbReference>
<evidence type="ECO:0000259" key="9">
    <source>
        <dbReference type="SMART" id="SM01002"/>
    </source>
</evidence>
<accession>A0ABY6CJK7</accession>
<evidence type="ECO:0000256" key="5">
    <source>
        <dbReference type="ARBA" id="ARBA00022857"/>
    </source>
</evidence>
<dbReference type="SUPFAM" id="SSF51735">
    <property type="entry name" value="NAD(P)-binding Rossmann-fold domains"/>
    <property type="match status" value="1"/>
</dbReference>
<evidence type="ECO:0000256" key="7">
    <source>
        <dbReference type="ARBA" id="ARBA00023027"/>
    </source>
</evidence>
<feature type="domain" description="Alanine dehydrogenase/pyridine nucleotide transhydrogenase NAD(H)-binding" evidence="9">
    <location>
        <begin position="146"/>
        <end position="310"/>
    </location>
</feature>
<dbReference type="PANTHER" id="PTHR10160">
    <property type="entry name" value="NAD(P) TRANSHYDROGENASE"/>
    <property type="match status" value="1"/>
</dbReference>
<evidence type="ECO:0000256" key="2">
    <source>
        <dbReference type="ARBA" id="ARBA00005689"/>
    </source>
</evidence>
<keyword evidence="5" id="KW-0521">NADP</keyword>
<name>A0ABY6CJK7_9BACT</name>
<dbReference type="EMBL" id="CP106679">
    <property type="protein sequence ID" value="UXP30706.1"/>
    <property type="molecule type" value="Genomic_DNA"/>
</dbReference>
<dbReference type="Gene3D" id="3.40.50.720">
    <property type="entry name" value="NAD(P)-binding Rossmann-like Domain"/>
    <property type="match status" value="2"/>
</dbReference>
<evidence type="ECO:0000313" key="12">
    <source>
        <dbReference type="Proteomes" id="UP001065174"/>
    </source>
</evidence>